<proteinExistence type="predicted"/>
<evidence type="ECO:0000313" key="1">
    <source>
        <dbReference type="EMBL" id="TMS38769.1"/>
    </source>
</evidence>
<evidence type="ECO:0000313" key="2">
    <source>
        <dbReference type="Proteomes" id="UP000298663"/>
    </source>
</evidence>
<reference evidence="1 2" key="2">
    <citation type="journal article" date="2019" name="G3 (Bethesda)">
        <title>Hybrid Assembly of the Genome of the Entomopathogenic Nematode Steinernema carpocapsae Identifies the X-Chromosome.</title>
        <authorList>
            <person name="Serra L."/>
            <person name="Macchietto M."/>
            <person name="Macias-Munoz A."/>
            <person name="McGill C.J."/>
            <person name="Rodriguez I.M."/>
            <person name="Rodriguez B."/>
            <person name="Murad R."/>
            <person name="Mortazavi A."/>
        </authorList>
    </citation>
    <scope>NUCLEOTIDE SEQUENCE [LARGE SCALE GENOMIC DNA]</scope>
    <source>
        <strain evidence="1 2">ALL</strain>
    </source>
</reference>
<organism evidence="1 2">
    <name type="scientific">Steinernema carpocapsae</name>
    <name type="common">Entomopathogenic nematode</name>
    <dbReference type="NCBI Taxonomy" id="34508"/>
    <lineage>
        <taxon>Eukaryota</taxon>
        <taxon>Metazoa</taxon>
        <taxon>Ecdysozoa</taxon>
        <taxon>Nematoda</taxon>
        <taxon>Chromadorea</taxon>
        <taxon>Rhabditida</taxon>
        <taxon>Tylenchina</taxon>
        <taxon>Panagrolaimomorpha</taxon>
        <taxon>Strongyloidoidea</taxon>
        <taxon>Steinernematidae</taxon>
        <taxon>Steinernema</taxon>
    </lineage>
</organism>
<dbReference type="EMBL" id="CM016762">
    <property type="protein sequence ID" value="TMS38769.1"/>
    <property type="molecule type" value="Genomic_DNA"/>
</dbReference>
<reference evidence="1 2" key="1">
    <citation type="journal article" date="2015" name="Genome Biol.">
        <title>Comparative genomics of Steinernema reveals deeply conserved gene regulatory networks.</title>
        <authorList>
            <person name="Dillman A.R."/>
            <person name="Macchietto M."/>
            <person name="Porter C.F."/>
            <person name="Rogers A."/>
            <person name="Williams B."/>
            <person name="Antoshechkin I."/>
            <person name="Lee M.M."/>
            <person name="Goodwin Z."/>
            <person name="Lu X."/>
            <person name="Lewis E.E."/>
            <person name="Goodrich-Blair H."/>
            <person name="Stock S.P."/>
            <person name="Adams B.J."/>
            <person name="Sternberg P.W."/>
            <person name="Mortazavi A."/>
        </authorList>
    </citation>
    <scope>NUCLEOTIDE SEQUENCE [LARGE SCALE GENOMIC DNA]</scope>
    <source>
        <strain evidence="1 2">ALL</strain>
    </source>
</reference>
<name>A0A4U8V0J0_STECR</name>
<dbReference type="AlphaFoldDB" id="A0A4U8V0J0"/>
<protein>
    <submittedName>
        <fullName evidence="1">Uncharacterized protein</fullName>
    </submittedName>
</protein>
<gene>
    <name evidence="1" type="ORF">L596_005418</name>
</gene>
<comment type="caution">
    <text evidence="1">The sequence shown here is derived from an EMBL/GenBank/DDBJ whole genome shotgun (WGS) entry which is preliminary data.</text>
</comment>
<keyword evidence="2" id="KW-1185">Reference proteome</keyword>
<sequence length="91" mass="10022">MAFLSFSTTPAAENLKSKEYKRLGLELAWVAVATRAEVQNTLQLVAVNTEVVKDGGATVPCWQQQQQPRTSPGRGPNIFQFWSGGRQLGRC</sequence>
<accession>A0A4U8V0J0</accession>
<dbReference type="Proteomes" id="UP000298663">
    <property type="component" value="Chromosome X"/>
</dbReference>
<dbReference type="EMBL" id="AZBU02000001">
    <property type="protein sequence ID" value="TMS38769.1"/>
    <property type="molecule type" value="Genomic_DNA"/>
</dbReference>